<accession>A0A842D357</accession>
<sequence length="294" mass="34928">MNEIAKNILTYVVPILALLSVIIAIIRRSFYYFNSDELEKHLQSPPRRFISNIIPIAMTMILILAVTIVAIFNRLNLSYFFEELKEISTGQLISLVIAFIALYLVLIIEVYWIMALFRKDSKRLWYIAGEHNDRIYISHKTYDGTYVCYIVPNSDTKISKRTILKLEDISYPNVILRNKEGKNKIQQFWKDVLPTSTSIDIKELNLVFNLFIAVPFIIIGVLIFLLWVMAIKINVGGVLLLFLVLFIFQFIMYFPFFRAKLFRYVLKRRIRILKWKFKKWKKYGYKKFNIDKKY</sequence>
<evidence type="ECO:0000313" key="2">
    <source>
        <dbReference type="EMBL" id="MBC2004397.1"/>
    </source>
</evidence>
<keyword evidence="1" id="KW-0472">Membrane</keyword>
<reference evidence="2 3" key="1">
    <citation type="submission" date="2020-03" db="EMBL/GenBank/DDBJ databases">
        <title>Soil Listeria distribution.</title>
        <authorList>
            <person name="Liao J."/>
            <person name="Wiedmann M."/>
        </authorList>
    </citation>
    <scope>NUCLEOTIDE SEQUENCE [LARGE SCALE GENOMIC DNA]</scope>
    <source>
        <strain evidence="2 3">FSL L7-0435</strain>
    </source>
</reference>
<feature type="transmembrane region" description="Helical" evidence="1">
    <location>
        <begin position="235"/>
        <end position="257"/>
    </location>
</feature>
<feature type="transmembrane region" description="Helical" evidence="1">
    <location>
        <begin position="206"/>
        <end position="229"/>
    </location>
</feature>
<feature type="transmembrane region" description="Helical" evidence="1">
    <location>
        <begin position="92"/>
        <end position="117"/>
    </location>
</feature>
<feature type="transmembrane region" description="Helical" evidence="1">
    <location>
        <begin position="12"/>
        <end position="33"/>
    </location>
</feature>
<organism evidence="2 3">
    <name type="scientific">Listeria booriae</name>
    <dbReference type="NCBI Taxonomy" id="1552123"/>
    <lineage>
        <taxon>Bacteria</taxon>
        <taxon>Bacillati</taxon>
        <taxon>Bacillota</taxon>
        <taxon>Bacilli</taxon>
        <taxon>Bacillales</taxon>
        <taxon>Listeriaceae</taxon>
        <taxon>Listeria</taxon>
    </lineage>
</organism>
<gene>
    <name evidence="2" type="ORF">HCA78_11505</name>
</gene>
<keyword evidence="1" id="KW-1133">Transmembrane helix</keyword>
<proteinExistence type="predicted"/>
<feature type="transmembrane region" description="Helical" evidence="1">
    <location>
        <begin position="53"/>
        <end position="72"/>
    </location>
</feature>
<dbReference type="EMBL" id="JAARWW010000005">
    <property type="protein sequence ID" value="MBC2004397.1"/>
    <property type="molecule type" value="Genomic_DNA"/>
</dbReference>
<evidence type="ECO:0000313" key="3">
    <source>
        <dbReference type="Proteomes" id="UP000546806"/>
    </source>
</evidence>
<evidence type="ECO:0000256" key="1">
    <source>
        <dbReference type="SAM" id="Phobius"/>
    </source>
</evidence>
<protein>
    <submittedName>
        <fullName evidence="2">Uncharacterized protein</fullName>
    </submittedName>
</protein>
<dbReference type="AlphaFoldDB" id="A0A842D357"/>
<keyword evidence="1" id="KW-0812">Transmembrane</keyword>
<comment type="caution">
    <text evidence="2">The sequence shown here is derived from an EMBL/GenBank/DDBJ whole genome shotgun (WGS) entry which is preliminary data.</text>
</comment>
<dbReference type="RefSeq" id="WP_185533532.1">
    <property type="nucleotide sequence ID" value="NZ_JAARWW010000005.1"/>
</dbReference>
<dbReference type="Proteomes" id="UP000546806">
    <property type="component" value="Unassembled WGS sequence"/>
</dbReference>
<name>A0A842D357_9LIST</name>